<comment type="caution">
    <text evidence="2">The sequence shown here is derived from an EMBL/GenBank/DDBJ whole genome shotgun (WGS) entry which is preliminary data.</text>
</comment>
<dbReference type="GO" id="GO:0016757">
    <property type="term" value="F:glycosyltransferase activity"/>
    <property type="evidence" value="ECO:0007669"/>
    <property type="project" value="UniProtKB-KW"/>
</dbReference>
<dbReference type="SUPFAM" id="SSF53756">
    <property type="entry name" value="UDP-Glycosyltransferase/glycogen phosphorylase"/>
    <property type="match status" value="1"/>
</dbReference>
<dbReference type="Pfam" id="PF13439">
    <property type="entry name" value="Glyco_transf_4"/>
    <property type="match status" value="1"/>
</dbReference>
<organism evidence="2 3">
    <name type="scientific">Enterococcus asini</name>
    <dbReference type="NCBI Taxonomy" id="57732"/>
    <lineage>
        <taxon>Bacteria</taxon>
        <taxon>Bacillati</taxon>
        <taxon>Bacillota</taxon>
        <taxon>Bacilli</taxon>
        <taxon>Lactobacillales</taxon>
        <taxon>Enterococcaceae</taxon>
        <taxon>Enterococcus</taxon>
    </lineage>
</organism>
<dbReference type="EMBL" id="JARQBJ010000002">
    <property type="protein sequence ID" value="MDT2809721.1"/>
    <property type="molecule type" value="Genomic_DNA"/>
</dbReference>
<name>A0AAW8TYG1_9ENTE</name>
<dbReference type="Gene3D" id="3.40.50.2000">
    <property type="entry name" value="Glycogen Phosphorylase B"/>
    <property type="match status" value="2"/>
</dbReference>
<dbReference type="Pfam" id="PF13692">
    <property type="entry name" value="Glyco_trans_1_4"/>
    <property type="match status" value="1"/>
</dbReference>
<accession>A0AAW8TYG1</accession>
<protein>
    <submittedName>
        <fullName evidence="2">Glycosyltransferase</fullName>
        <ecNumber evidence="2">2.4.-.-</ecNumber>
    </submittedName>
</protein>
<proteinExistence type="predicted"/>
<dbReference type="Proteomes" id="UP001256711">
    <property type="component" value="Unassembled WGS sequence"/>
</dbReference>
<dbReference type="RefSeq" id="WP_270598215.1">
    <property type="nucleotide sequence ID" value="NZ_JAQESC010000005.1"/>
</dbReference>
<dbReference type="InterPro" id="IPR028098">
    <property type="entry name" value="Glyco_trans_4-like_N"/>
</dbReference>
<gene>
    <name evidence="2" type="ORF">P7H43_04435</name>
</gene>
<dbReference type="InterPro" id="IPR050194">
    <property type="entry name" value="Glycosyltransferase_grp1"/>
</dbReference>
<dbReference type="EC" id="2.4.-.-" evidence="2"/>
<keyword evidence="2" id="KW-0328">Glycosyltransferase</keyword>
<feature type="domain" description="Glycosyltransferase subfamily 4-like N-terminal" evidence="1">
    <location>
        <begin position="16"/>
        <end position="148"/>
    </location>
</feature>
<dbReference type="AlphaFoldDB" id="A0AAW8TYG1"/>
<dbReference type="PANTHER" id="PTHR45947">
    <property type="entry name" value="SULFOQUINOVOSYL TRANSFERASE SQD2"/>
    <property type="match status" value="1"/>
</dbReference>
<evidence type="ECO:0000313" key="3">
    <source>
        <dbReference type="Proteomes" id="UP001256711"/>
    </source>
</evidence>
<evidence type="ECO:0000259" key="1">
    <source>
        <dbReference type="Pfam" id="PF13439"/>
    </source>
</evidence>
<evidence type="ECO:0000313" key="2">
    <source>
        <dbReference type="EMBL" id="MDT2809721.1"/>
    </source>
</evidence>
<dbReference type="PANTHER" id="PTHR45947:SF3">
    <property type="entry name" value="SULFOQUINOVOSYL TRANSFERASE SQD2"/>
    <property type="match status" value="1"/>
</dbReference>
<sequence length="441" mass="49782">MRILHYSLGFPPQRRGGLVNYCLDLASEQVRGGNQVALLYPGKASLWSKEPRIKAKAKTRQTSAGVAPYEIINPLPLSIMGGFRNPASFMKPVADPGVYGDFLAEVKPSVIHLHTLYGLHQEFLVAAHRQGIPLVYTTHDYYGLCANPTFFYQNEDYSQKNSVDLWYAISAEGMAPWQLRLLQSPIYPAVRLLSKKLRISRTGAYKQVAQQKATGQPPEATQLTQLQQLMDYYQAMFQKMDAFHFNSSVAERVYRKNIQGSIYGWRIPITNQRASGQKSVNKSPASTKRVAYAGPYEAYKGYGAFLQWVAENHDVSGISFHLWGDSKVVQTPAYITNHGRFRTATELYEKTDVLIIPSLWQETFGFHVIEALASGTPVFTSHNVGAKDLLPEEYVFEKLQDLDIRRVEQVSQVPVTKLVDSQTHAKAIAALYQEARRRRRS</sequence>
<keyword evidence="2" id="KW-0808">Transferase</keyword>
<reference evidence="2" key="1">
    <citation type="submission" date="2023-03" db="EMBL/GenBank/DDBJ databases">
        <authorList>
            <person name="Shen W."/>
            <person name="Cai J."/>
        </authorList>
    </citation>
    <scope>NUCLEOTIDE SEQUENCE</scope>
    <source>
        <strain evidence="2">B226-2</strain>
    </source>
</reference>